<name>A0ABP4XT33_9ACTN</name>
<proteinExistence type="predicted"/>
<dbReference type="Proteomes" id="UP001500218">
    <property type="component" value="Unassembled WGS sequence"/>
</dbReference>
<dbReference type="EMBL" id="BAAALT010000025">
    <property type="protein sequence ID" value="GAA1790736.1"/>
    <property type="molecule type" value="Genomic_DNA"/>
</dbReference>
<keyword evidence="2" id="KW-1185">Reference proteome</keyword>
<accession>A0ABP4XT33</accession>
<gene>
    <name evidence="1" type="ORF">GCM10009682_10960</name>
</gene>
<protein>
    <submittedName>
        <fullName evidence="1">Uncharacterized protein</fullName>
    </submittedName>
</protein>
<comment type="caution">
    <text evidence="1">The sequence shown here is derived from an EMBL/GenBank/DDBJ whole genome shotgun (WGS) entry which is preliminary data.</text>
</comment>
<organism evidence="1 2">
    <name type="scientific">Luedemannella flava</name>
    <dbReference type="NCBI Taxonomy" id="349316"/>
    <lineage>
        <taxon>Bacteria</taxon>
        <taxon>Bacillati</taxon>
        <taxon>Actinomycetota</taxon>
        <taxon>Actinomycetes</taxon>
        <taxon>Micromonosporales</taxon>
        <taxon>Micromonosporaceae</taxon>
        <taxon>Luedemannella</taxon>
    </lineage>
</organism>
<reference evidence="2" key="1">
    <citation type="journal article" date="2019" name="Int. J. Syst. Evol. Microbiol.">
        <title>The Global Catalogue of Microorganisms (GCM) 10K type strain sequencing project: providing services to taxonomists for standard genome sequencing and annotation.</title>
        <authorList>
            <consortium name="The Broad Institute Genomics Platform"/>
            <consortium name="The Broad Institute Genome Sequencing Center for Infectious Disease"/>
            <person name="Wu L."/>
            <person name="Ma J."/>
        </authorList>
    </citation>
    <scope>NUCLEOTIDE SEQUENCE [LARGE SCALE GENOMIC DNA]</scope>
    <source>
        <strain evidence="2">JCM 13250</strain>
    </source>
</reference>
<sequence length="59" mass="6198">MSGQRGERPEVRPVKGEDIRSIARGFVDLVGAHRPTVVCQHRTVPADLAPAGGDGSSGF</sequence>
<evidence type="ECO:0000313" key="1">
    <source>
        <dbReference type="EMBL" id="GAA1790736.1"/>
    </source>
</evidence>
<evidence type="ECO:0000313" key="2">
    <source>
        <dbReference type="Proteomes" id="UP001500218"/>
    </source>
</evidence>